<gene>
    <name evidence="9" type="ORF">PHPALM_19713</name>
</gene>
<dbReference type="Pfam" id="PF00078">
    <property type="entry name" value="RVT_1"/>
    <property type="match status" value="1"/>
</dbReference>
<dbReference type="OrthoDB" id="123234at2759"/>
<dbReference type="InterPro" id="IPR043502">
    <property type="entry name" value="DNA/RNA_pol_sf"/>
</dbReference>
<dbReference type="Gene3D" id="3.10.10.10">
    <property type="entry name" value="HIV Type 1 Reverse Transcriptase, subunit A, domain 1"/>
    <property type="match status" value="2"/>
</dbReference>
<feature type="domain" description="Reverse transcriptase RNase H-like" evidence="8">
    <location>
        <begin position="310"/>
        <end position="406"/>
    </location>
</feature>
<keyword evidence="10" id="KW-1185">Reference proteome</keyword>
<protein>
    <submittedName>
        <fullName evidence="9">Retrovirus Polyprotein</fullName>
    </submittedName>
</protein>
<keyword evidence="3" id="KW-0540">Nuclease</keyword>
<accession>A0A2P4XGQ4</accession>
<evidence type="ECO:0000256" key="6">
    <source>
        <dbReference type="ARBA" id="ARBA00022918"/>
    </source>
</evidence>
<dbReference type="SUPFAM" id="SSF56672">
    <property type="entry name" value="DNA/RNA polymerases"/>
    <property type="match status" value="1"/>
</dbReference>
<dbReference type="InterPro" id="IPR041373">
    <property type="entry name" value="RT_RNaseH"/>
</dbReference>
<keyword evidence="2" id="KW-0548">Nucleotidyltransferase</keyword>
<dbReference type="EMBL" id="NCKW01011058">
    <property type="protein sequence ID" value="POM64725.1"/>
    <property type="molecule type" value="Genomic_DNA"/>
</dbReference>
<dbReference type="AlphaFoldDB" id="A0A2P4XGQ4"/>
<dbReference type="GO" id="GO:0004519">
    <property type="term" value="F:endonuclease activity"/>
    <property type="evidence" value="ECO:0007669"/>
    <property type="project" value="UniProtKB-KW"/>
</dbReference>
<reference evidence="9 10" key="1">
    <citation type="journal article" date="2017" name="Genome Biol. Evol.">
        <title>Phytophthora megakarya and P. palmivora, closely related causal agents of cacao black pod rot, underwent increases in genome sizes and gene numbers by different mechanisms.</title>
        <authorList>
            <person name="Ali S.S."/>
            <person name="Shao J."/>
            <person name="Lary D.J."/>
            <person name="Kronmiller B."/>
            <person name="Shen D."/>
            <person name="Strem M.D."/>
            <person name="Amoako-Attah I."/>
            <person name="Akrofi A.Y."/>
            <person name="Begoude B.A."/>
            <person name="Ten Hoopen G.M."/>
            <person name="Coulibaly K."/>
            <person name="Kebe B.I."/>
            <person name="Melnick R.L."/>
            <person name="Guiltinan M.J."/>
            <person name="Tyler B.M."/>
            <person name="Meinhardt L.W."/>
            <person name="Bailey B.A."/>
        </authorList>
    </citation>
    <scope>NUCLEOTIDE SEQUENCE [LARGE SCALE GENOMIC DNA]</scope>
    <source>
        <strain evidence="10">sbr112.9</strain>
    </source>
</reference>
<feature type="domain" description="Reverse transcriptase" evidence="7">
    <location>
        <begin position="142"/>
        <end position="222"/>
    </location>
</feature>
<dbReference type="InterPro" id="IPR043128">
    <property type="entry name" value="Rev_trsase/Diguanyl_cyclase"/>
</dbReference>
<evidence type="ECO:0000313" key="9">
    <source>
        <dbReference type="EMBL" id="POM64725.1"/>
    </source>
</evidence>
<dbReference type="CDD" id="cd01647">
    <property type="entry name" value="RT_LTR"/>
    <property type="match status" value="1"/>
</dbReference>
<dbReference type="Proteomes" id="UP000237271">
    <property type="component" value="Unassembled WGS sequence"/>
</dbReference>
<dbReference type="GO" id="GO:0003964">
    <property type="term" value="F:RNA-directed DNA polymerase activity"/>
    <property type="evidence" value="ECO:0007669"/>
    <property type="project" value="UniProtKB-KW"/>
</dbReference>
<dbReference type="GO" id="GO:0016787">
    <property type="term" value="F:hydrolase activity"/>
    <property type="evidence" value="ECO:0007669"/>
    <property type="project" value="UniProtKB-KW"/>
</dbReference>
<evidence type="ECO:0000256" key="1">
    <source>
        <dbReference type="ARBA" id="ARBA00022679"/>
    </source>
</evidence>
<evidence type="ECO:0000256" key="5">
    <source>
        <dbReference type="ARBA" id="ARBA00022801"/>
    </source>
</evidence>
<evidence type="ECO:0000259" key="8">
    <source>
        <dbReference type="Pfam" id="PF17917"/>
    </source>
</evidence>
<dbReference type="FunFam" id="3.30.70.270:FF:000020">
    <property type="entry name" value="Transposon Tf2-6 polyprotein-like Protein"/>
    <property type="match status" value="1"/>
</dbReference>
<keyword evidence="6" id="KW-0695">RNA-directed DNA polymerase</keyword>
<keyword evidence="4" id="KW-0255">Endonuclease</keyword>
<evidence type="ECO:0000259" key="7">
    <source>
        <dbReference type="Pfam" id="PF00078"/>
    </source>
</evidence>
<evidence type="ECO:0000313" key="10">
    <source>
        <dbReference type="Proteomes" id="UP000237271"/>
    </source>
</evidence>
<dbReference type="CDD" id="cd09274">
    <property type="entry name" value="RNase_HI_RT_Ty3"/>
    <property type="match status" value="1"/>
</dbReference>
<comment type="caution">
    <text evidence="9">The sequence shown here is derived from an EMBL/GenBank/DDBJ whole genome shotgun (WGS) entry which is preliminary data.</text>
</comment>
<keyword evidence="5" id="KW-0378">Hydrolase</keyword>
<dbReference type="Gene3D" id="3.30.70.270">
    <property type="match status" value="2"/>
</dbReference>
<keyword evidence="1" id="KW-0808">Transferase</keyword>
<dbReference type="PANTHER" id="PTHR37984:SF5">
    <property type="entry name" value="PROTEIN NYNRIN-LIKE"/>
    <property type="match status" value="1"/>
</dbReference>
<sequence>MIGDADISEAVYQKVVQLLTYFESLYNGHLGRMKLPDYVLPILDNASPIHARPYSIPKCEEEGARKELQRHIELEVIEQIFDREWASPAFFLKKPDGRLRLLTDFRGLNNIFFVIGLKYGLLCKTVVTRKQEIYCILYSIWEISKRMPMGISTAPDEYQAGMAKILGDFDFVIVYLDDILIFSKSAKDHLEHLRSAQDVQRHTQWEKCHIFCKTVEYLGFTLSAAGIQPQEKKIRAITRIAAPRNKKQLRRFLGMVNYYRETVAGKSALLKPLTRITPPKAAFVWTSIENEAFEGVKKVLASAVLLSFSDFTKPFEIYADASGKQLGGLIQQDRKLIACYSRSLTPAQQNYTTTDLELLSVVEILKEYRTMLLGFPIIVHTDHKNLIYPTETSLQIKRWKLLLAEYRLTCQYIQEKVNIGADAFSRMELEIELKNLEIEDETIYIEPVDCVVEGRHIKQHQQAD</sequence>
<proteinExistence type="predicted"/>
<dbReference type="PANTHER" id="PTHR37984">
    <property type="entry name" value="PROTEIN CBG26694"/>
    <property type="match status" value="1"/>
</dbReference>
<name>A0A2P4XGQ4_9STRA</name>
<evidence type="ECO:0000256" key="3">
    <source>
        <dbReference type="ARBA" id="ARBA00022722"/>
    </source>
</evidence>
<dbReference type="InterPro" id="IPR050951">
    <property type="entry name" value="Retrovirus_Pol_polyprotein"/>
</dbReference>
<dbReference type="Pfam" id="PF17917">
    <property type="entry name" value="RT_RNaseH"/>
    <property type="match status" value="1"/>
</dbReference>
<dbReference type="InterPro" id="IPR000477">
    <property type="entry name" value="RT_dom"/>
</dbReference>
<evidence type="ECO:0000256" key="4">
    <source>
        <dbReference type="ARBA" id="ARBA00022759"/>
    </source>
</evidence>
<evidence type="ECO:0000256" key="2">
    <source>
        <dbReference type="ARBA" id="ARBA00022695"/>
    </source>
</evidence>
<organism evidence="9 10">
    <name type="scientific">Phytophthora palmivora</name>
    <dbReference type="NCBI Taxonomy" id="4796"/>
    <lineage>
        <taxon>Eukaryota</taxon>
        <taxon>Sar</taxon>
        <taxon>Stramenopiles</taxon>
        <taxon>Oomycota</taxon>
        <taxon>Peronosporomycetes</taxon>
        <taxon>Peronosporales</taxon>
        <taxon>Peronosporaceae</taxon>
        <taxon>Phytophthora</taxon>
    </lineage>
</organism>